<keyword evidence="2" id="KW-1185">Reference proteome</keyword>
<evidence type="ECO:0000313" key="2">
    <source>
        <dbReference type="Proteomes" id="UP000253319"/>
    </source>
</evidence>
<protein>
    <submittedName>
        <fullName evidence="1">Uncharacterized protein</fullName>
    </submittedName>
</protein>
<organism evidence="1 2">
    <name type="scientific">Flavobacterium tibetense</name>
    <dbReference type="NCBI Taxonomy" id="2233533"/>
    <lineage>
        <taxon>Bacteria</taxon>
        <taxon>Pseudomonadati</taxon>
        <taxon>Bacteroidota</taxon>
        <taxon>Flavobacteriia</taxon>
        <taxon>Flavobacteriales</taxon>
        <taxon>Flavobacteriaceae</taxon>
        <taxon>Flavobacterium</taxon>
    </lineage>
</organism>
<evidence type="ECO:0000313" key="1">
    <source>
        <dbReference type="EMBL" id="RBA29872.1"/>
    </source>
</evidence>
<sequence length="157" mass="18309">MSLIILFLFTSCSKFELHNINEFDIDESSSKKRFPIELVCTHGGENLKNDKEYYYQTIAVIKDTKDTITILSEDILLFDKMDVNQLEFISVYSEDKSDMILFELRNGGKGRELKNINDLEIQPYKRLEKVAFNKKFSQFDGRKYQATIGLIVQSQNN</sequence>
<dbReference type="AlphaFoldDB" id="A0A365P5M7"/>
<dbReference type="Proteomes" id="UP000253319">
    <property type="component" value="Unassembled WGS sequence"/>
</dbReference>
<accession>A0A365P5M7</accession>
<proteinExistence type="predicted"/>
<gene>
    <name evidence="1" type="ORF">DPN68_01190</name>
</gene>
<comment type="caution">
    <text evidence="1">The sequence shown here is derived from an EMBL/GenBank/DDBJ whole genome shotgun (WGS) entry which is preliminary data.</text>
</comment>
<name>A0A365P5M7_9FLAO</name>
<reference evidence="1 2" key="1">
    <citation type="submission" date="2018-06" db="EMBL/GenBank/DDBJ databases">
        <title>Flavobacterium tibetense sp. nov., isolated from a wetland YonghuCo on Tibetan Plateau.</title>
        <authorList>
            <person name="Xing P."/>
            <person name="Phurbu D."/>
            <person name="Lu H."/>
        </authorList>
    </citation>
    <scope>NUCLEOTIDE SEQUENCE [LARGE SCALE GENOMIC DNA]</scope>
    <source>
        <strain evidence="1 2">YH5</strain>
    </source>
</reference>
<dbReference type="EMBL" id="QLST01000001">
    <property type="protein sequence ID" value="RBA29872.1"/>
    <property type="molecule type" value="Genomic_DNA"/>
</dbReference>